<gene>
    <name evidence="2" type="ORF">LY89DRAFT_588247</name>
</gene>
<dbReference type="PANTHER" id="PTHR12612">
    <property type="entry name" value="NUCLEAR TRANSPORT FACTOR 2"/>
    <property type="match status" value="1"/>
</dbReference>
<evidence type="ECO:0000313" key="3">
    <source>
        <dbReference type="Proteomes" id="UP000070700"/>
    </source>
</evidence>
<dbReference type="InterPro" id="IPR018222">
    <property type="entry name" value="Nuclear_transport_factor_2_euk"/>
</dbReference>
<name>A0A194X6W7_MOLSC</name>
<dbReference type="GO" id="GO:0006913">
    <property type="term" value="P:nucleocytoplasmic transport"/>
    <property type="evidence" value="ECO:0007669"/>
    <property type="project" value="InterPro"/>
</dbReference>
<dbReference type="Gene3D" id="3.10.450.50">
    <property type="match status" value="1"/>
</dbReference>
<proteinExistence type="predicted"/>
<dbReference type="Proteomes" id="UP000070700">
    <property type="component" value="Unassembled WGS sequence"/>
</dbReference>
<dbReference type="PROSITE" id="PS50177">
    <property type="entry name" value="NTF2_DOMAIN"/>
    <property type="match status" value="1"/>
</dbReference>
<keyword evidence="3" id="KW-1185">Reference proteome</keyword>
<dbReference type="AlphaFoldDB" id="A0A194X6W7"/>
<organism evidence="2 3">
    <name type="scientific">Mollisia scopiformis</name>
    <name type="common">Conifer needle endophyte fungus</name>
    <name type="synonym">Phialocephala scopiformis</name>
    <dbReference type="NCBI Taxonomy" id="149040"/>
    <lineage>
        <taxon>Eukaryota</taxon>
        <taxon>Fungi</taxon>
        <taxon>Dikarya</taxon>
        <taxon>Ascomycota</taxon>
        <taxon>Pezizomycotina</taxon>
        <taxon>Leotiomycetes</taxon>
        <taxon>Helotiales</taxon>
        <taxon>Mollisiaceae</taxon>
        <taxon>Mollisia</taxon>
    </lineage>
</organism>
<evidence type="ECO:0000313" key="2">
    <source>
        <dbReference type="EMBL" id="KUJ15547.1"/>
    </source>
</evidence>
<protein>
    <recommendedName>
        <fullName evidence="1">NTF2 domain-containing protein</fullName>
    </recommendedName>
</protein>
<dbReference type="KEGG" id="psco:LY89DRAFT_588247"/>
<reference evidence="2 3" key="1">
    <citation type="submission" date="2015-10" db="EMBL/GenBank/DDBJ databases">
        <title>Full genome of DAOMC 229536 Phialocephala scopiformis, a fungal endophyte of spruce producing the potent anti-insectan compound rugulosin.</title>
        <authorList>
            <consortium name="DOE Joint Genome Institute"/>
            <person name="Walker A.K."/>
            <person name="Frasz S.L."/>
            <person name="Seifert K.A."/>
            <person name="Miller J.D."/>
            <person name="Mondo S.J."/>
            <person name="Labutti K."/>
            <person name="Lipzen A."/>
            <person name="Dockter R."/>
            <person name="Kennedy M."/>
            <person name="Grigoriev I.V."/>
            <person name="Spatafora J.W."/>
        </authorList>
    </citation>
    <scope>NUCLEOTIDE SEQUENCE [LARGE SCALE GENOMIC DNA]</scope>
    <source>
        <strain evidence="2 3">CBS 120377</strain>
    </source>
</reference>
<feature type="non-terminal residue" evidence="2">
    <location>
        <position position="1"/>
    </location>
</feature>
<dbReference type="InParanoid" id="A0A194X6W7"/>
<accession>A0A194X6W7</accession>
<dbReference type="InterPro" id="IPR045875">
    <property type="entry name" value="NTF2"/>
</dbReference>
<sequence length="153" mass="16709">AAQDFIDAYYPALNNPKARSSIADFYVKPIPGSPLKADIVLNGTAYSDPKEVQKLFETDVAAAHYEVQAFDFQTVNSNFNVGASEAALAPDMDGKKISVVVMVSGIIRYGEAGDVRGFTDNVVLVPNWDSHSPKAPKGLKRWLVQAQTFRLVF</sequence>
<dbReference type="RefSeq" id="XP_018069902.1">
    <property type="nucleotide sequence ID" value="XM_018209471.1"/>
</dbReference>
<dbReference type="SUPFAM" id="SSF54427">
    <property type="entry name" value="NTF2-like"/>
    <property type="match status" value="1"/>
</dbReference>
<dbReference type="STRING" id="149040.A0A194X6W7"/>
<dbReference type="EMBL" id="KQ947418">
    <property type="protein sequence ID" value="KUJ15547.1"/>
    <property type="molecule type" value="Genomic_DNA"/>
</dbReference>
<evidence type="ECO:0000259" key="1">
    <source>
        <dbReference type="PROSITE" id="PS50177"/>
    </source>
</evidence>
<dbReference type="OrthoDB" id="25408at2759"/>
<dbReference type="GeneID" id="28819197"/>
<dbReference type="InterPro" id="IPR032710">
    <property type="entry name" value="NTF2-like_dom_sf"/>
</dbReference>
<feature type="domain" description="NTF2" evidence="1">
    <location>
        <begin position="1"/>
        <end position="151"/>
    </location>
</feature>